<sequence>MASWQDYQVNGNEEEGGGEILSGDLEVTCKSTHAVLDPKKIVVAVGAQSSPATIAVLPMLQNLRIPLISYSSTNPSLDNRIQYPYFSRTVISDTQQASAISLILQQLNVTYVGAVVFGNLYGRALYQRFREKAEAQGICVADAFEVTDKTTVDDLKPLLKEYREGAVGVVVAFVMDGVALNLVKAVQHEDTFVFLGSEAWGRNTQVLEGDGGERVRGSLILEPTGFDVDYGFKKFVQTWGPQDAASDSWLRKYWENFFNCNLPRGFSNIHQTHCLTSPPYFSSKSLNQLDESPLVVHTIVATTTAGKAVQDHLSELPSSQEVVLPLDPAELSDKIRQVTLTSANGSKFKPFLASGNGNAGIKVYNVQQMEPGSYSYVEVGTFRSEILTMDQSKVKFYDLTGRIVENVDSSCKYKRECNTVCRSSQAPGVPASVKPGPGTGPEEDSDDKPEVIVLILAVVVCVLLLIIIVIIVLAVLTCTGRLAWSRKEPSDNSWPMETYWQGSCGSGFKPTYGQSGGSHSSSSFTASGGDLRPPLPQRKRKDTLSSERTAEPGGPAAGSSGSACKTASDVVVVKPGEDGLHSDSEVGQAKCQSPRSGAAGLMDPRLAADRPERMTPSPHRFWSSDLAASLVSSPSAPSSSGQSDNSCIVQNQSNSGAALADVEIQLNASKLHPLSEPAIASLIQQQQQQQQQQSQKLSQYPKYQQPHQQFSQTPQQQPYHENLQYQQQQAILHALQRPNLDERLRQLYISHLNQTQQPIEQTHQTNDPYQNGPNRQKGHIQQKGKPEAILEHPDKFVLFSNLSDARAIYTIPQSSQSVVTSSTDPDYIYVLTAEGMLSPVPYENYARLQEAGVVGNHQNIRSDAQGEENTNLTIKDQREAVFHGGEPAPMTGVVRAAPSPVQDVGHQPMVTPNGLAVHNPRGLVCAQILKQQPGQVPGYLYKPPRGHGVDQEDKARGKQASDDDRHPPPAPHSHQAGSDYLTVFSASGPVHTLSNPDSDMPALVMLPEEVFHTPENEPIAPQTQIPGRGEFQSSNSNRAPLDFPGSVRDPAGKPPQGVATTYTVASTDYPVKTNQTRMSPMPQKAHRHPHVTANLPDVEKHFGPEKWRHAHGNKGASSTFDQQPRENRHEPSPNGVIPLDPSGLGFTSDPLPDVASNQPGQIYSDQAKDSNNPERSVYPQGTRITTDQYTSQNPPPVSQVISAVPGNQASHETGQNNKKQHSSETIASNSKNNKKNIGSTAGFDLGPANETSKVHQDISPALLDGDGVTAETRQTVVEAVDTSDNRMSSGSADFTSSADTDKINNGTRADGVGSEKKQVTRGGPGLPQQPDILENLAESEL</sequence>
<dbReference type="InterPro" id="IPR001828">
    <property type="entry name" value="ANF_lig-bd_rcpt"/>
</dbReference>
<feature type="compositionally biased region" description="Low complexity" evidence="7">
    <location>
        <begin position="552"/>
        <end position="563"/>
    </location>
</feature>
<name>A0AAE1DYF2_9GAST</name>
<keyword evidence="4 8" id="KW-0472">Membrane</keyword>
<feature type="compositionally biased region" description="Low complexity" evidence="7">
    <location>
        <begin position="630"/>
        <end position="646"/>
    </location>
</feature>
<comment type="subcellular location">
    <subcellularLocation>
        <location evidence="1">Membrane</location>
        <topology evidence="1">Multi-pass membrane protein</topology>
    </subcellularLocation>
</comment>
<keyword evidence="6" id="KW-0325">Glycoprotein</keyword>
<feature type="compositionally biased region" description="Basic and acidic residues" evidence="7">
    <location>
        <begin position="575"/>
        <end position="584"/>
    </location>
</feature>
<organism evidence="10 11">
    <name type="scientific">Elysia crispata</name>
    <name type="common">lettuce slug</name>
    <dbReference type="NCBI Taxonomy" id="231223"/>
    <lineage>
        <taxon>Eukaryota</taxon>
        <taxon>Metazoa</taxon>
        <taxon>Spiralia</taxon>
        <taxon>Lophotrochozoa</taxon>
        <taxon>Mollusca</taxon>
        <taxon>Gastropoda</taxon>
        <taxon>Heterobranchia</taxon>
        <taxon>Euthyneura</taxon>
        <taxon>Panpulmonata</taxon>
        <taxon>Sacoglossa</taxon>
        <taxon>Placobranchoidea</taxon>
        <taxon>Plakobranchidae</taxon>
        <taxon>Elysia</taxon>
    </lineage>
</organism>
<keyword evidence="5" id="KW-0675">Receptor</keyword>
<dbReference type="InterPro" id="IPR050726">
    <property type="entry name" value="mGluR"/>
</dbReference>
<gene>
    <name evidence="10" type="ORF">RRG08_050651</name>
</gene>
<dbReference type="GO" id="GO:0016020">
    <property type="term" value="C:membrane"/>
    <property type="evidence" value="ECO:0007669"/>
    <property type="project" value="UniProtKB-SubCell"/>
</dbReference>
<feature type="compositionally biased region" description="Polar residues" evidence="7">
    <location>
        <begin position="1285"/>
        <end position="1307"/>
    </location>
</feature>
<feature type="region of interest" description="Disordered" evidence="7">
    <location>
        <begin position="936"/>
        <end position="977"/>
    </location>
</feature>
<feature type="region of interest" description="Disordered" evidence="7">
    <location>
        <begin position="511"/>
        <end position="602"/>
    </location>
</feature>
<feature type="transmembrane region" description="Helical" evidence="8">
    <location>
        <begin position="451"/>
        <end position="476"/>
    </location>
</feature>
<protein>
    <recommendedName>
        <fullName evidence="9">Receptor ligand binding region domain-containing protein</fullName>
    </recommendedName>
</protein>
<dbReference type="InterPro" id="IPR000337">
    <property type="entry name" value="GPCR_3"/>
</dbReference>
<dbReference type="Gene3D" id="3.40.50.2300">
    <property type="match status" value="2"/>
</dbReference>
<evidence type="ECO:0000313" key="11">
    <source>
        <dbReference type="Proteomes" id="UP001283361"/>
    </source>
</evidence>
<evidence type="ECO:0000256" key="6">
    <source>
        <dbReference type="ARBA" id="ARBA00023180"/>
    </source>
</evidence>
<evidence type="ECO:0000256" key="3">
    <source>
        <dbReference type="ARBA" id="ARBA00022989"/>
    </source>
</evidence>
<feature type="domain" description="Receptor ligand binding region" evidence="9">
    <location>
        <begin position="40"/>
        <end position="210"/>
    </location>
</feature>
<feature type="region of interest" description="Disordered" evidence="7">
    <location>
        <begin position="682"/>
        <end position="718"/>
    </location>
</feature>
<dbReference type="Proteomes" id="UP001283361">
    <property type="component" value="Unassembled WGS sequence"/>
</dbReference>
<evidence type="ECO:0000313" key="10">
    <source>
        <dbReference type="EMBL" id="KAK3786178.1"/>
    </source>
</evidence>
<feature type="region of interest" description="Disordered" evidence="7">
    <location>
        <begin position="1017"/>
        <end position="1070"/>
    </location>
</feature>
<feature type="region of interest" description="Disordered" evidence="7">
    <location>
        <begin position="630"/>
        <end position="649"/>
    </location>
</feature>
<dbReference type="SUPFAM" id="SSF53822">
    <property type="entry name" value="Periplasmic binding protein-like I"/>
    <property type="match status" value="1"/>
</dbReference>
<dbReference type="Pfam" id="PF01094">
    <property type="entry name" value="ANF_receptor"/>
    <property type="match status" value="1"/>
</dbReference>
<dbReference type="PRINTS" id="PR00248">
    <property type="entry name" value="GPCRMGR"/>
</dbReference>
<evidence type="ECO:0000256" key="4">
    <source>
        <dbReference type="ARBA" id="ARBA00023136"/>
    </source>
</evidence>
<comment type="caution">
    <text evidence="10">The sequence shown here is derived from an EMBL/GenBank/DDBJ whole genome shotgun (WGS) entry which is preliminary data.</text>
</comment>
<evidence type="ECO:0000259" key="9">
    <source>
        <dbReference type="Pfam" id="PF01094"/>
    </source>
</evidence>
<proteinExistence type="predicted"/>
<evidence type="ECO:0000256" key="7">
    <source>
        <dbReference type="SAM" id="MobiDB-lite"/>
    </source>
</evidence>
<keyword evidence="3 8" id="KW-1133">Transmembrane helix</keyword>
<dbReference type="PANTHER" id="PTHR24060">
    <property type="entry name" value="METABOTROPIC GLUTAMATE RECEPTOR"/>
    <property type="match status" value="1"/>
</dbReference>
<feature type="compositionally biased region" description="Polar residues" evidence="7">
    <location>
        <begin position="1058"/>
        <end position="1070"/>
    </location>
</feature>
<feature type="region of interest" description="Disordered" evidence="7">
    <location>
        <begin position="1207"/>
        <end position="1341"/>
    </location>
</feature>
<feature type="compositionally biased region" description="Low complexity" evidence="7">
    <location>
        <begin position="684"/>
        <end position="718"/>
    </location>
</feature>
<accession>A0AAE1DYF2</accession>
<keyword evidence="2 8" id="KW-0812">Transmembrane</keyword>
<dbReference type="GO" id="GO:0004930">
    <property type="term" value="F:G protein-coupled receptor activity"/>
    <property type="evidence" value="ECO:0007669"/>
    <property type="project" value="InterPro"/>
</dbReference>
<dbReference type="InterPro" id="IPR028082">
    <property type="entry name" value="Peripla_BP_I"/>
</dbReference>
<evidence type="ECO:0000256" key="8">
    <source>
        <dbReference type="SAM" id="Phobius"/>
    </source>
</evidence>
<feature type="compositionally biased region" description="Low complexity" evidence="7">
    <location>
        <begin position="517"/>
        <end position="529"/>
    </location>
</feature>
<feature type="compositionally biased region" description="Polar residues" evidence="7">
    <location>
        <begin position="1155"/>
        <end position="1165"/>
    </location>
</feature>
<feature type="region of interest" description="Disordered" evidence="7">
    <location>
        <begin position="1105"/>
        <end position="1179"/>
    </location>
</feature>
<feature type="compositionally biased region" description="Basic and acidic residues" evidence="7">
    <location>
        <begin position="947"/>
        <end position="967"/>
    </location>
</feature>
<evidence type="ECO:0000256" key="1">
    <source>
        <dbReference type="ARBA" id="ARBA00004141"/>
    </source>
</evidence>
<feature type="region of interest" description="Disordered" evidence="7">
    <location>
        <begin position="423"/>
        <end position="446"/>
    </location>
</feature>
<evidence type="ECO:0000256" key="2">
    <source>
        <dbReference type="ARBA" id="ARBA00022692"/>
    </source>
</evidence>
<dbReference type="EMBL" id="JAWDGP010002001">
    <property type="protein sequence ID" value="KAK3786178.1"/>
    <property type="molecule type" value="Genomic_DNA"/>
</dbReference>
<feature type="compositionally biased region" description="Polar residues" evidence="7">
    <location>
        <begin position="1021"/>
        <end position="1038"/>
    </location>
</feature>
<reference evidence="10" key="1">
    <citation type="journal article" date="2023" name="G3 (Bethesda)">
        <title>A reference genome for the long-term kleptoplast-retaining sea slug Elysia crispata morphotype clarki.</title>
        <authorList>
            <person name="Eastman K.E."/>
            <person name="Pendleton A.L."/>
            <person name="Shaikh M.A."/>
            <person name="Suttiyut T."/>
            <person name="Ogas R."/>
            <person name="Tomko P."/>
            <person name="Gavelis G."/>
            <person name="Widhalm J.R."/>
            <person name="Wisecaver J.H."/>
        </authorList>
    </citation>
    <scope>NUCLEOTIDE SEQUENCE</scope>
    <source>
        <strain evidence="10">ECLA1</strain>
    </source>
</reference>
<feature type="compositionally biased region" description="Polar residues" evidence="7">
    <location>
        <begin position="1207"/>
        <end position="1227"/>
    </location>
</feature>
<evidence type="ECO:0000256" key="5">
    <source>
        <dbReference type="ARBA" id="ARBA00023170"/>
    </source>
</evidence>
<keyword evidence="11" id="KW-1185">Reference proteome</keyword>